<dbReference type="GO" id="GO:0008933">
    <property type="term" value="F:peptidoglycan lytic transglycosylase activity"/>
    <property type="evidence" value="ECO:0007669"/>
    <property type="project" value="InterPro"/>
</dbReference>
<dbReference type="PANTHER" id="PTHR37423:SF2">
    <property type="entry name" value="MEMBRANE-BOUND LYTIC MUREIN TRANSGLYCOSYLASE C"/>
    <property type="match status" value="1"/>
</dbReference>
<evidence type="ECO:0000259" key="4">
    <source>
        <dbReference type="Pfam" id="PF01464"/>
    </source>
</evidence>
<evidence type="ECO:0000256" key="2">
    <source>
        <dbReference type="ARBA" id="ARBA00009387"/>
    </source>
</evidence>
<dbReference type="PROSITE" id="PS00922">
    <property type="entry name" value="TRANSGLYCOSYLASE"/>
    <property type="match status" value="1"/>
</dbReference>
<feature type="domain" description="Transglycosylase SLT" evidence="4">
    <location>
        <begin position="532"/>
        <end position="632"/>
    </location>
</feature>
<dbReference type="SUPFAM" id="SSF53955">
    <property type="entry name" value="Lysozyme-like"/>
    <property type="match status" value="1"/>
</dbReference>
<gene>
    <name evidence="5" type="ORF">GEU84_016590</name>
</gene>
<comment type="similarity">
    <text evidence="2">Belongs to the virb1 family.</text>
</comment>
<dbReference type="GO" id="GO:0042597">
    <property type="term" value="C:periplasmic space"/>
    <property type="evidence" value="ECO:0007669"/>
    <property type="project" value="InterPro"/>
</dbReference>
<evidence type="ECO:0000313" key="6">
    <source>
        <dbReference type="Proteomes" id="UP000484076"/>
    </source>
</evidence>
<sequence length="685" mass="74588">MRPFRRLARLCVAVRRRLGQNRAMQNVIQTLHRTCLRLMRLTTVLAVALLLLAPVVPARADETAALRSALARVAARDWQGAQAAAAGAGPLGRDIVEWHRLRAGQGLLGEYEAFLARRGDWPGLPLLRQRGEEAVARSNTPARIIGYFGRRHPATAEGSIALVQALAAAGRDADARTEAQRAWLALPFTAEDEARLLAFQPQALARMHEARLDHLLWDGEGREAEARRMLARVSPGWQALAAARMALRAESNGVDALVAAVPPALAGDPGLAYERFVWRVRKGRMEDAAALILERSTNPAALGDPGEWAPRRARVTRWLLERGQAELAYKVASRHWVTSGGDFADLEFLSGFIALRHLNQPETALAHFRYLATGVGTAISLSRAFYWEGRALEAMAKPDAARAAYEEAAMHQTAYYGLLAAEKLGQTLDIRLLSEERPADWRTAGFANSSVLAAARLLLRAGDADQAKRFILHLAEGLTGPELDQLADLVLAMDEPHVAVLLGKQGAERGVILPRAYFPVTGLVPEDGLPVTRALALAIARRESEFNPVVVSPAGARGLMQVMPGTAQMMATRVGTDYVASKLTSDPGYNVRMGTAYLAQLVEEFGPSIALVASGYNAGPGRPRNWITEFGDPRRADVDVVDWVETIPFAETRTYVMRVAESLVIYRAKLAGRAGPVRITDELKG</sequence>
<dbReference type="GO" id="GO:0000270">
    <property type="term" value="P:peptidoglycan metabolic process"/>
    <property type="evidence" value="ECO:0007669"/>
    <property type="project" value="InterPro"/>
</dbReference>
<organism evidence="5 6">
    <name type="scientific">Fertoeibacter niger</name>
    <dbReference type="NCBI Taxonomy" id="2656921"/>
    <lineage>
        <taxon>Bacteria</taxon>
        <taxon>Pseudomonadati</taxon>
        <taxon>Pseudomonadota</taxon>
        <taxon>Alphaproteobacteria</taxon>
        <taxon>Rhodobacterales</taxon>
        <taxon>Paracoccaceae</taxon>
        <taxon>Fertoeibacter</taxon>
    </lineage>
</organism>
<dbReference type="SUPFAM" id="SSF48435">
    <property type="entry name" value="Bacterial muramidases"/>
    <property type="match status" value="1"/>
</dbReference>
<dbReference type="InterPro" id="IPR000189">
    <property type="entry name" value="Transglyc_AS"/>
</dbReference>
<keyword evidence="3" id="KW-0732">Signal</keyword>
<name>A0A8X8H1V0_9RHOB</name>
<protein>
    <submittedName>
        <fullName evidence="5">Lytic transglycosylase domain-containing protein</fullName>
    </submittedName>
</protein>
<dbReference type="Proteomes" id="UP000484076">
    <property type="component" value="Unassembled WGS sequence"/>
</dbReference>
<dbReference type="Pfam" id="PF01464">
    <property type="entry name" value="SLT"/>
    <property type="match status" value="1"/>
</dbReference>
<dbReference type="Gene3D" id="1.10.530.10">
    <property type="match status" value="1"/>
</dbReference>
<accession>A0A8X8H1V0</accession>
<comment type="caution">
    <text evidence="5">The sequence shown here is derived from an EMBL/GenBank/DDBJ whole genome shotgun (WGS) entry which is preliminary data.</text>
</comment>
<dbReference type="CDD" id="cd13401">
    <property type="entry name" value="Slt70-like"/>
    <property type="match status" value="1"/>
</dbReference>
<dbReference type="AlphaFoldDB" id="A0A8X8H1V0"/>
<dbReference type="InterPro" id="IPR023346">
    <property type="entry name" value="Lysozyme-like_dom_sf"/>
</dbReference>
<dbReference type="Gene3D" id="1.25.20.10">
    <property type="entry name" value="Bacterial muramidases"/>
    <property type="match status" value="1"/>
</dbReference>
<evidence type="ECO:0000313" key="5">
    <source>
        <dbReference type="EMBL" id="NUB46018.1"/>
    </source>
</evidence>
<dbReference type="GO" id="GO:0004553">
    <property type="term" value="F:hydrolase activity, hydrolyzing O-glycosyl compounds"/>
    <property type="evidence" value="ECO:0007669"/>
    <property type="project" value="InterPro"/>
</dbReference>
<keyword evidence="6" id="KW-1185">Reference proteome</keyword>
<comment type="similarity">
    <text evidence="1">Belongs to the transglycosylase Slt family.</text>
</comment>
<reference evidence="5" key="1">
    <citation type="submission" date="2020-05" db="EMBL/GenBank/DDBJ databases">
        <title>Fertoebacter nigrum gen. nov., sp. nov., a new member of the family Rhodobacteraceae.</title>
        <authorList>
            <person name="Szuroczki S."/>
            <person name="Abbaszade G."/>
            <person name="Buni D."/>
            <person name="Schumann P."/>
            <person name="Toth E."/>
        </authorList>
    </citation>
    <scope>NUCLEOTIDE SEQUENCE</scope>
    <source>
        <strain evidence="5">RG-N-1a</strain>
    </source>
</reference>
<dbReference type="GO" id="GO:0016020">
    <property type="term" value="C:membrane"/>
    <property type="evidence" value="ECO:0007669"/>
    <property type="project" value="InterPro"/>
</dbReference>
<dbReference type="InterPro" id="IPR008939">
    <property type="entry name" value="Lytic_TGlycosylase_superhlx_U"/>
</dbReference>
<proteinExistence type="inferred from homology"/>
<evidence type="ECO:0000256" key="3">
    <source>
        <dbReference type="ARBA" id="ARBA00022729"/>
    </source>
</evidence>
<dbReference type="EMBL" id="WHUT02000011">
    <property type="protein sequence ID" value="NUB46018.1"/>
    <property type="molecule type" value="Genomic_DNA"/>
</dbReference>
<dbReference type="PANTHER" id="PTHR37423">
    <property type="entry name" value="SOLUBLE LYTIC MUREIN TRANSGLYCOSYLASE-RELATED"/>
    <property type="match status" value="1"/>
</dbReference>
<evidence type="ECO:0000256" key="1">
    <source>
        <dbReference type="ARBA" id="ARBA00007734"/>
    </source>
</evidence>
<dbReference type="InterPro" id="IPR008258">
    <property type="entry name" value="Transglycosylase_SLT_dom_1"/>
</dbReference>